<gene>
    <name evidence="2" type="ORF">HDA33_001671</name>
</gene>
<comment type="caution">
    <text evidence="2">The sequence shown here is derived from an EMBL/GenBank/DDBJ whole genome shotgun (WGS) entry which is preliminary data.</text>
</comment>
<keyword evidence="1" id="KW-0732">Signal</keyword>
<proteinExistence type="predicted"/>
<name>A0A7W9N1H9_9MICC</name>
<dbReference type="RefSeq" id="WP_184172508.1">
    <property type="nucleotide sequence ID" value="NZ_BAABAG010000013.1"/>
</dbReference>
<dbReference type="AlphaFoldDB" id="A0A7W9N1H9"/>
<evidence type="ECO:0000313" key="2">
    <source>
        <dbReference type="EMBL" id="MBB5849107.1"/>
    </source>
</evidence>
<evidence type="ECO:0000256" key="1">
    <source>
        <dbReference type="SAM" id="SignalP"/>
    </source>
</evidence>
<keyword evidence="3" id="KW-1185">Reference proteome</keyword>
<sequence length="346" mass="36090">MRTTARTRPARLAAAALGAGILLTGIGAAPALAQETAPAASTSTAAAWAAEHGMPVGHVTPIWEADGPTTQSRLDAYWNVDASDLKIELFSTADPSVRVEVPFTFDAELSEGRLDMAATRPMLGAAASNPVTYVLSVKGEEVATLQLGADAQPGDDQLAEITGGGGAQVLGFDMLPESFTTTKLTTADEPYARVGPMWPEGSPKGVLVQEPRHGDLVPVMASWDPSVVDRYLYVADAGFTGKDTVVFEYSDGSRTSTETVVVSVGDPRVAEYGPSLDPAYGDYEESMAAIQDFLAQRDGMGTPAPDGEHTVPEKVETGSATAWWLAAAGALGAGALLRLRPARRGA</sequence>
<reference evidence="2 3" key="1">
    <citation type="submission" date="2020-08" db="EMBL/GenBank/DDBJ databases">
        <title>Sequencing the genomes of 1000 actinobacteria strains.</title>
        <authorList>
            <person name="Klenk H.-P."/>
        </authorList>
    </citation>
    <scope>NUCLEOTIDE SEQUENCE [LARGE SCALE GENOMIC DNA]</scope>
    <source>
        <strain evidence="2 3">DSM 17945</strain>
    </source>
</reference>
<organism evidence="2 3">
    <name type="scientific">Micrococcus endophyticus</name>
    <dbReference type="NCBI Taxonomy" id="455343"/>
    <lineage>
        <taxon>Bacteria</taxon>
        <taxon>Bacillati</taxon>
        <taxon>Actinomycetota</taxon>
        <taxon>Actinomycetes</taxon>
        <taxon>Micrococcales</taxon>
        <taxon>Micrococcaceae</taxon>
        <taxon>Micrococcus</taxon>
    </lineage>
</organism>
<protein>
    <recommendedName>
        <fullName evidence="4">LPXTG cell wall anchor domain-containing protein</fullName>
    </recommendedName>
</protein>
<evidence type="ECO:0000313" key="3">
    <source>
        <dbReference type="Proteomes" id="UP000567246"/>
    </source>
</evidence>
<feature type="chain" id="PRO_5031101286" description="LPXTG cell wall anchor domain-containing protein" evidence="1">
    <location>
        <begin position="34"/>
        <end position="346"/>
    </location>
</feature>
<dbReference type="EMBL" id="JACHMW010000001">
    <property type="protein sequence ID" value="MBB5849107.1"/>
    <property type="molecule type" value="Genomic_DNA"/>
</dbReference>
<accession>A0A7W9N1H9</accession>
<feature type="signal peptide" evidence="1">
    <location>
        <begin position="1"/>
        <end position="33"/>
    </location>
</feature>
<evidence type="ECO:0008006" key="4">
    <source>
        <dbReference type="Google" id="ProtNLM"/>
    </source>
</evidence>
<dbReference type="Proteomes" id="UP000567246">
    <property type="component" value="Unassembled WGS sequence"/>
</dbReference>